<proteinExistence type="predicted"/>
<protein>
    <recommendedName>
        <fullName evidence="1">PARP catalytic domain-containing protein</fullName>
    </recommendedName>
</protein>
<dbReference type="Pfam" id="PF00644">
    <property type="entry name" value="PARP"/>
    <property type="match status" value="1"/>
</dbReference>
<dbReference type="EMBL" id="KL198066">
    <property type="protein sequence ID" value="KDQ10553.1"/>
    <property type="molecule type" value="Genomic_DNA"/>
</dbReference>
<reference evidence="3" key="1">
    <citation type="journal article" date="2014" name="Proc. Natl. Acad. Sci. U.S.A.">
        <title>Extensive sampling of basidiomycete genomes demonstrates inadequacy of the white-rot/brown-rot paradigm for wood decay fungi.</title>
        <authorList>
            <person name="Riley R."/>
            <person name="Salamov A.A."/>
            <person name="Brown D.W."/>
            <person name="Nagy L.G."/>
            <person name="Floudas D."/>
            <person name="Held B.W."/>
            <person name="Levasseur A."/>
            <person name="Lombard V."/>
            <person name="Morin E."/>
            <person name="Otillar R."/>
            <person name="Lindquist E.A."/>
            <person name="Sun H."/>
            <person name="LaButti K.M."/>
            <person name="Schmutz J."/>
            <person name="Jabbour D."/>
            <person name="Luo H."/>
            <person name="Baker S.E."/>
            <person name="Pisabarro A.G."/>
            <person name="Walton J.D."/>
            <person name="Blanchette R.A."/>
            <person name="Henrissat B."/>
            <person name="Martin F."/>
            <person name="Cullen D."/>
            <person name="Hibbett D.S."/>
            <person name="Grigoriev I.V."/>
        </authorList>
    </citation>
    <scope>NUCLEOTIDE SEQUENCE [LARGE SCALE GENOMIC DNA]</scope>
    <source>
        <strain evidence="3">FD-172 SS1</strain>
    </source>
</reference>
<gene>
    <name evidence="2" type="ORF">BOTBODRAFT_36076</name>
</gene>
<dbReference type="Gene3D" id="3.90.228.10">
    <property type="match status" value="1"/>
</dbReference>
<dbReference type="HOGENOM" id="CLU_039434_2_0_1"/>
<dbReference type="OrthoDB" id="9514740at2759"/>
<evidence type="ECO:0000313" key="3">
    <source>
        <dbReference type="Proteomes" id="UP000027195"/>
    </source>
</evidence>
<dbReference type="InterPro" id="IPR012317">
    <property type="entry name" value="Poly(ADP-ribose)pol_cat_dom"/>
</dbReference>
<dbReference type="InParanoid" id="A0A067M436"/>
<sequence length="206" mass="22995">MSETLWHMQPHEDSARSIQNHFYSSWQHPNKKMPTIKHIFGSLYMSSHSHRHLHRSRAYAERYGSLRMLFHGTLRTCRVGDTPGSVDACNSSDCKLCTILHGSFDPSKSYNGMFGYGVYATPVSSKADGYVTSPNSPYKAMLYALVTLGKTKVMNRAEHGIRQAPDSCDSVTAATYAQGGAVEYPEMVVYHEDAICADALIIYEDN</sequence>
<dbReference type="GO" id="GO:0003950">
    <property type="term" value="F:NAD+ poly-ADP-ribosyltransferase activity"/>
    <property type="evidence" value="ECO:0007669"/>
    <property type="project" value="InterPro"/>
</dbReference>
<dbReference type="STRING" id="930990.A0A067M436"/>
<accession>A0A067M436</accession>
<name>A0A067M436_BOTB1</name>
<feature type="domain" description="PARP catalytic" evidence="1">
    <location>
        <begin position="112"/>
        <end position="175"/>
    </location>
</feature>
<dbReference type="AlphaFoldDB" id="A0A067M436"/>
<evidence type="ECO:0000313" key="2">
    <source>
        <dbReference type="EMBL" id="KDQ10553.1"/>
    </source>
</evidence>
<keyword evidence="3" id="KW-1185">Reference proteome</keyword>
<evidence type="ECO:0000259" key="1">
    <source>
        <dbReference type="Pfam" id="PF00644"/>
    </source>
</evidence>
<dbReference type="Proteomes" id="UP000027195">
    <property type="component" value="Unassembled WGS sequence"/>
</dbReference>
<dbReference type="SUPFAM" id="SSF56399">
    <property type="entry name" value="ADP-ribosylation"/>
    <property type="match status" value="1"/>
</dbReference>
<organism evidence="2 3">
    <name type="scientific">Botryobasidium botryosum (strain FD-172 SS1)</name>
    <dbReference type="NCBI Taxonomy" id="930990"/>
    <lineage>
        <taxon>Eukaryota</taxon>
        <taxon>Fungi</taxon>
        <taxon>Dikarya</taxon>
        <taxon>Basidiomycota</taxon>
        <taxon>Agaricomycotina</taxon>
        <taxon>Agaricomycetes</taxon>
        <taxon>Cantharellales</taxon>
        <taxon>Botryobasidiaceae</taxon>
        <taxon>Botryobasidium</taxon>
    </lineage>
</organism>